<evidence type="ECO:0000313" key="4">
    <source>
        <dbReference type="Proteomes" id="UP000199347"/>
    </source>
</evidence>
<protein>
    <submittedName>
        <fullName evidence="3">Nitric oxide reductase NorD protein</fullName>
    </submittedName>
</protein>
<sequence length="635" mass="70070">MSIFEPEETVGIFWHRLVGGVSTYRHHPQAAVGLDAMRTRLGVMFRAFGGSGAVRITEGAASVSGHRLPLLQKVGLGAEKMSQAILDAETLRLPDVLDVYPARADNEALYEWLAAWFAHASPTPTAADPLVADVLRLRAAVAAIRATLVAWPGLRSTYQRLRQATLEVRPRRALSGAEAEIEAAILSLLGGRRDDGGRFLTLIEDEHTVISGLSAPRGYRPFLPVPLWGEVMAGDGTARAEEGDEPGGESITVDAKRRRASRHDSEQSDRGDPLILHRFETIFSVAEMVNVNRKVEDDDEDGARQAADDLPELSIGSNRQRAASRVKMDLDLAPAAAEGEALSASLTYPEWDFKRQSYRRNHCRVIAGPAAEEGEDWAPDAEMQRRIRQVRRQFEALRPKRQIFYGEPDGEDIDLAAIVRDVAERRAGGAGSERVFTTTRANARDLSMAVLMDVSLSTDAWLGGHRVLDVEKSALLALTHGLSVCGDEHAIFTFTSRRRTSVNVASVKDYTEALDAHVIRRIEALKPGQYTRMGAAIRHVAAGLKERPQRHRLLLLLTDGKPNDIDYYEGRYGIEDTRMAIREARKDGIRVFGVTVDEAARDYFPYLFGRGAYAIVPHGERLPAALPAIYRHLTA</sequence>
<proteinExistence type="predicted"/>
<dbReference type="OrthoDB" id="9758211at2"/>
<dbReference type="RefSeq" id="WP_092815618.1">
    <property type="nucleotide sequence ID" value="NZ_FMVW01000009.1"/>
</dbReference>
<dbReference type="CDD" id="cd01454">
    <property type="entry name" value="vWA_norD_type"/>
    <property type="match status" value="1"/>
</dbReference>
<feature type="region of interest" description="Disordered" evidence="1">
    <location>
        <begin position="295"/>
        <end position="320"/>
    </location>
</feature>
<organism evidence="3 4">
    <name type="scientific">Afifella marina DSM 2698</name>
    <dbReference type="NCBI Taxonomy" id="1120955"/>
    <lineage>
        <taxon>Bacteria</taxon>
        <taxon>Pseudomonadati</taxon>
        <taxon>Pseudomonadota</taxon>
        <taxon>Alphaproteobacteria</taxon>
        <taxon>Hyphomicrobiales</taxon>
        <taxon>Afifellaceae</taxon>
        <taxon>Afifella</taxon>
    </lineage>
</organism>
<evidence type="ECO:0000259" key="2">
    <source>
        <dbReference type="PROSITE" id="PS50234"/>
    </source>
</evidence>
<dbReference type="PANTHER" id="PTHR41248:SF1">
    <property type="entry name" value="NORD PROTEIN"/>
    <property type="match status" value="1"/>
</dbReference>
<dbReference type="AlphaFoldDB" id="A0A1G5P5T9"/>
<dbReference type="PANTHER" id="PTHR41248">
    <property type="entry name" value="NORD PROTEIN"/>
    <property type="match status" value="1"/>
</dbReference>
<dbReference type="SMART" id="SM00327">
    <property type="entry name" value="VWA"/>
    <property type="match status" value="1"/>
</dbReference>
<dbReference type="EMBL" id="FMVW01000009">
    <property type="protein sequence ID" value="SCZ44441.1"/>
    <property type="molecule type" value="Genomic_DNA"/>
</dbReference>
<evidence type="ECO:0000313" key="3">
    <source>
        <dbReference type="EMBL" id="SCZ44441.1"/>
    </source>
</evidence>
<dbReference type="InterPro" id="IPR002035">
    <property type="entry name" value="VWF_A"/>
</dbReference>
<keyword evidence="4" id="KW-1185">Reference proteome</keyword>
<dbReference type="PROSITE" id="PS50234">
    <property type="entry name" value="VWFA"/>
    <property type="match status" value="1"/>
</dbReference>
<dbReference type="Gene3D" id="3.40.50.410">
    <property type="entry name" value="von Willebrand factor, type A domain"/>
    <property type="match status" value="1"/>
</dbReference>
<gene>
    <name evidence="3" type="ORF">SAMN03080610_03211</name>
</gene>
<evidence type="ECO:0000256" key="1">
    <source>
        <dbReference type="SAM" id="MobiDB-lite"/>
    </source>
</evidence>
<dbReference type="SUPFAM" id="SSF53300">
    <property type="entry name" value="vWA-like"/>
    <property type="match status" value="1"/>
</dbReference>
<dbReference type="Pfam" id="PF13519">
    <property type="entry name" value="VWA_2"/>
    <property type="match status" value="1"/>
</dbReference>
<reference evidence="3 4" key="1">
    <citation type="submission" date="2016-10" db="EMBL/GenBank/DDBJ databases">
        <authorList>
            <person name="de Groot N.N."/>
        </authorList>
    </citation>
    <scope>NUCLEOTIDE SEQUENCE [LARGE SCALE GENOMIC DNA]</scope>
    <source>
        <strain evidence="3 4">DSM 2698</strain>
    </source>
</reference>
<feature type="domain" description="VWFA" evidence="2">
    <location>
        <begin position="447"/>
        <end position="607"/>
    </location>
</feature>
<accession>A0A1G5P5T9</accession>
<name>A0A1G5P5T9_AFIMA</name>
<dbReference type="Proteomes" id="UP000199347">
    <property type="component" value="Unassembled WGS sequence"/>
</dbReference>
<dbReference type="STRING" id="1120955.SAMN03080610_03211"/>
<dbReference type="InterPro" id="IPR036465">
    <property type="entry name" value="vWFA_dom_sf"/>
</dbReference>
<dbReference type="InterPro" id="IPR051928">
    <property type="entry name" value="NorD/CobT"/>
</dbReference>
<feature type="region of interest" description="Disordered" evidence="1">
    <location>
        <begin position="237"/>
        <end position="271"/>
    </location>
</feature>
<feature type="compositionally biased region" description="Basic and acidic residues" evidence="1">
    <location>
        <begin position="262"/>
        <end position="271"/>
    </location>
</feature>